<dbReference type="Proteomes" id="UP001217325">
    <property type="component" value="Unassembled WGS sequence"/>
</dbReference>
<gene>
    <name evidence="1" type="ORF">PXH69_24405</name>
</gene>
<name>A0AAW6LUL9_RHOSG</name>
<dbReference type="AlphaFoldDB" id="A0AAW6LUL9"/>
<reference evidence="1" key="1">
    <citation type="submission" date="2023-02" db="EMBL/GenBank/DDBJ databases">
        <title>A novel hydrolase synthesized by Rhodococcus erythropolis HQ is responsible for the detoxification of Zearalenone.</title>
        <authorList>
            <person name="Hu J."/>
            <person name="Xu J."/>
        </authorList>
    </citation>
    <scope>NUCLEOTIDE SEQUENCE</scope>
    <source>
        <strain evidence="1">HQ</strain>
    </source>
</reference>
<accession>A0AAW6LUL9</accession>
<organism evidence="1 2">
    <name type="scientific">Rhodococcus qingshengii</name>
    <dbReference type="NCBI Taxonomy" id="334542"/>
    <lineage>
        <taxon>Bacteria</taxon>
        <taxon>Bacillati</taxon>
        <taxon>Actinomycetota</taxon>
        <taxon>Actinomycetes</taxon>
        <taxon>Mycobacteriales</taxon>
        <taxon>Nocardiaceae</taxon>
        <taxon>Rhodococcus</taxon>
        <taxon>Rhodococcus erythropolis group</taxon>
    </lineage>
</organism>
<sequence length="121" mass="13230">MAIIYKESTDCDGWHNGGAIAFRDNDAAFRYAAAALGEELMDGNVLHGVEDDGWTVKHEEGVKCLRIEYVSELLPSGEDWTSNPHSEVADPDVGCICENYCTGHQVSWNGRTSVKLPVKTG</sequence>
<protein>
    <submittedName>
        <fullName evidence="1">Uncharacterized protein</fullName>
    </submittedName>
</protein>
<dbReference type="EMBL" id="JARDXE010000017">
    <property type="protein sequence ID" value="MDE8648113.1"/>
    <property type="molecule type" value="Genomic_DNA"/>
</dbReference>
<evidence type="ECO:0000313" key="1">
    <source>
        <dbReference type="EMBL" id="MDE8648113.1"/>
    </source>
</evidence>
<proteinExistence type="predicted"/>
<evidence type="ECO:0000313" key="2">
    <source>
        <dbReference type="Proteomes" id="UP001217325"/>
    </source>
</evidence>
<dbReference type="RefSeq" id="WP_275232350.1">
    <property type="nucleotide sequence ID" value="NZ_JARDXE010000017.1"/>
</dbReference>
<comment type="caution">
    <text evidence="1">The sequence shown here is derived from an EMBL/GenBank/DDBJ whole genome shotgun (WGS) entry which is preliminary data.</text>
</comment>